<evidence type="ECO:0000313" key="2">
    <source>
        <dbReference type="Proteomes" id="UP000501240"/>
    </source>
</evidence>
<dbReference type="AlphaFoldDB" id="A0A7D4A104"/>
<sequence>MLFVIGLVNRALFAVTRGRVVLYRFGGTPGVMVELAPDGKPGIIAAFRDGDDHVLVADGGNGGALVESSRSATSARIEIGGRWYPAGIVMVEGESERERLLKRMFAQASLHGRYEAKRRGAIPVARLTPQGIPAPEPSGEAFSGI</sequence>
<gene>
    <name evidence="1" type="ORF">ACTIVE_4725</name>
</gene>
<evidence type="ECO:0000313" key="1">
    <source>
        <dbReference type="EMBL" id="QKG23084.1"/>
    </source>
</evidence>
<keyword evidence="2" id="KW-1185">Reference proteome</keyword>
<dbReference type="InterPro" id="IPR012349">
    <property type="entry name" value="Split_barrel_FMN-bd"/>
</dbReference>
<dbReference type="EMBL" id="CP053892">
    <property type="protein sequence ID" value="QKG23084.1"/>
    <property type="molecule type" value="Genomic_DNA"/>
</dbReference>
<proteinExistence type="predicted"/>
<dbReference type="Proteomes" id="UP000501240">
    <property type="component" value="Chromosome"/>
</dbReference>
<name>A0A7D4A104_ACTVE</name>
<dbReference type="Gene3D" id="2.30.110.10">
    <property type="entry name" value="Electron Transport, Fmn-binding Protein, Chain A"/>
    <property type="match status" value="1"/>
</dbReference>
<reference evidence="1 2" key="1">
    <citation type="submission" date="2020-05" db="EMBL/GenBank/DDBJ databases">
        <title>Actinomadura verrucosospora NRRL-B18236 (PFL_A860) Genome sequencing and assembly.</title>
        <authorList>
            <person name="Samborskyy M."/>
        </authorList>
    </citation>
    <scope>NUCLEOTIDE SEQUENCE [LARGE SCALE GENOMIC DNA]</scope>
    <source>
        <strain evidence="1 2">NRRL:B18236</strain>
    </source>
</reference>
<organism evidence="1 2">
    <name type="scientific">Actinomadura verrucosospora</name>
    <dbReference type="NCBI Taxonomy" id="46165"/>
    <lineage>
        <taxon>Bacteria</taxon>
        <taxon>Bacillati</taxon>
        <taxon>Actinomycetota</taxon>
        <taxon>Actinomycetes</taxon>
        <taxon>Streptosporangiales</taxon>
        <taxon>Thermomonosporaceae</taxon>
        <taxon>Actinomadura</taxon>
    </lineage>
</organism>
<accession>A0A7D4A104</accession>
<dbReference type="RefSeq" id="WP_173097095.1">
    <property type="nucleotide sequence ID" value="NZ_CP053892.1"/>
</dbReference>
<protein>
    <submittedName>
        <fullName evidence="1">Uncharacterized protein</fullName>
    </submittedName>
</protein>